<keyword evidence="4" id="KW-1185">Reference proteome</keyword>
<dbReference type="Gene3D" id="3.30.1380.10">
    <property type="match status" value="1"/>
</dbReference>
<dbReference type="InterPro" id="IPR052179">
    <property type="entry name" value="DD-CPase-like"/>
</dbReference>
<protein>
    <submittedName>
        <fullName evidence="3">Peptidase M15B and M15C</fullName>
    </submittedName>
</protein>
<dbReference type="EMBL" id="DF236974">
    <property type="protein sequence ID" value="GAQ79155.1"/>
    <property type="molecule type" value="Genomic_DNA"/>
</dbReference>
<dbReference type="AlphaFoldDB" id="A0A1Y1HKN0"/>
<dbReference type="Proteomes" id="UP000054558">
    <property type="component" value="Unassembled WGS sequence"/>
</dbReference>
<dbReference type="STRING" id="105231.A0A1Y1HKN0"/>
<gene>
    <name evidence="3" type="ORF">KFL_000250320</name>
</gene>
<dbReference type="OrthoDB" id="2019653at2759"/>
<dbReference type="CDD" id="cd14852">
    <property type="entry name" value="LD-carboxypeptidase"/>
    <property type="match status" value="1"/>
</dbReference>
<accession>A0A1Y1HKN0</accession>
<feature type="region of interest" description="Disordered" evidence="1">
    <location>
        <begin position="102"/>
        <end position="149"/>
    </location>
</feature>
<dbReference type="InterPro" id="IPR058193">
    <property type="entry name" value="VanY/YodJ_core_dom"/>
</dbReference>
<evidence type="ECO:0000259" key="2">
    <source>
        <dbReference type="Pfam" id="PF02557"/>
    </source>
</evidence>
<dbReference type="GO" id="GO:0008233">
    <property type="term" value="F:peptidase activity"/>
    <property type="evidence" value="ECO:0007669"/>
    <property type="project" value="InterPro"/>
</dbReference>
<feature type="compositionally biased region" description="Basic and acidic residues" evidence="1">
    <location>
        <begin position="123"/>
        <end position="148"/>
    </location>
</feature>
<dbReference type="SUPFAM" id="SSF55166">
    <property type="entry name" value="Hedgehog/DD-peptidase"/>
    <property type="match status" value="1"/>
</dbReference>
<name>A0A1Y1HKN0_KLENI</name>
<organism evidence="3 4">
    <name type="scientific">Klebsormidium nitens</name>
    <name type="common">Green alga</name>
    <name type="synonym">Ulothrix nitens</name>
    <dbReference type="NCBI Taxonomy" id="105231"/>
    <lineage>
        <taxon>Eukaryota</taxon>
        <taxon>Viridiplantae</taxon>
        <taxon>Streptophyta</taxon>
        <taxon>Klebsormidiophyceae</taxon>
        <taxon>Klebsormidiales</taxon>
        <taxon>Klebsormidiaceae</taxon>
        <taxon>Klebsormidium</taxon>
    </lineage>
</organism>
<sequence length="442" mass="49774">MATTTASPASRSLQRLFCKSSPSQAPSKLLLQTTPLKSNLFLDLLSPRSLLPRGGLKWLHSSKLLRNRSRQFSTQDICFSGYQRAFQQLRCTRPTVRTAAFSADRSNPLPDAGAYRKSTAQRPSEEDSLKREIDGERTGAEWRRDSVERSAGPVLPDTREFLSFERNVKVAIDPESIQQAVRIRPEDRLRKQKQKAAQPPWVAAAWVLAGLALCAFSWRVAKLGGGDIHEPPIATVELDSRPQKGLWAEQLKKAQAEDGFREQLLGHFRTEEAPKDDLVKLLRDGTVKLRSAAAYSFFAMQQAAWKEGVQLLPISGFRSIEDQKDVFFGIKAERNQSAKERAKVSAPPGYSEHHTGYALDIGDAKAANTDLEFTFDQTSAFEWLQRNGAKFHFEMSFPRDNPYGVAYEPWHWRYVGNVHSLQMFHGHERVNSFPASDATART</sequence>
<dbReference type="Pfam" id="PF02557">
    <property type="entry name" value="VanY"/>
    <property type="match status" value="1"/>
</dbReference>
<dbReference type="GO" id="GO:0006508">
    <property type="term" value="P:proteolysis"/>
    <property type="evidence" value="ECO:0007669"/>
    <property type="project" value="InterPro"/>
</dbReference>
<dbReference type="PANTHER" id="PTHR34385">
    <property type="entry name" value="D-ALANYL-D-ALANINE CARBOXYPEPTIDASE"/>
    <property type="match status" value="1"/>
</dbReference>
<evidence type="ECO:0000313" key="4">
    <source>
        <dbReference type="Proteomes" id="UP000054558"/>
    </source>
</evidence>
<reference evidence="3 4" key="1">
    <citation type="journal article" date="2014" name="Nat. Commun.">
        <title>Klebsormidium flaccidum genome reveals primary factors for plant terrestrial adaptation.</title>
        <authorList>
            <person name="Hori K."/>
            <person name="Maruyama F."/>
            <person name="Fujisawa T."/>
            <person name="Togashi T."/>
            <person name="Yamamoto N."/>
            <person name="Seo M."/>
            <person name="Sato S."/>
            <person name="Yamada T."/>
            <person name="Mori H."/>
            <person name="Tajima N."/>
            <person name="Moriyama T."/>
            <person name="Ikeuchi M."/>
            <person name="Watanabe M."/>
            <person name="Wada H."/>
            <person name="Kobayashi K."/>
            <person name="Saito M."/>
            <person name="Masuda T."/>
            <person name="Sasaki-Sekimoto Y."/>
            <person name="Mashiguchi K."/>
            <person name="Awai K."/>
            <person name="Shimojima M."/>
            <person name="Masuda S."/>
            <person name="Iwai M."/>
            <person name="Nobusawa T."/>
            <person name="Narise T."/>
            <person name="Kondo S."/>
            <person name="Saito H."/>
            <person name="Sato R."/>
            <person name="Murakawa M."/>
            <person name="Ihara Y."/>
            <person name="Oshima-Yamada Y."/>
            <person name="Ohtaka K."/>
            <person name="Satoh M."/>
            <person name="Sonobe K."/>
            <person name="Ishii M."/>
            <person name="Ohtani R."/>
            <person name="Kanamori-Sato M."/>
            <person name="Honoki R."/>
            <person name="Miyazaki D."/>
            <person name="Mochizuki H."/>
            <person name="Umetsu J."/>
            <person name="Higashi K."/>
            <person name="Shibata D."/>
            <person name="Kamiya Y."/>
            <person name="Sato N."/>
            <person name="Nakamura Y."/>
            <person name="Tabata S."/>
            <person name="Ida S."/>
            <person name="Kurokawa K."/>
            <person name="Ohta H."/>
        </authorList>
    </citation>
    <scope>NUCLEOTIDE SEQUENCE [LARGE SCALE GENOMIC DNA]</scope>
    <source>
        <strain evidence="3 4">NIES-2285</strain>
    </source>
</reference>
<dbReference type="PANTHER" id="PTHR34385:SF1">
    <property type="entry name" value="PEPTIDOGLYCAN L-ALANYL-D-GLUTAMATE ENDOPEPTIDASE CWLK"/>
    <property type="match status" value="1"/>
</dbReference>
<evidence type="ECO:0000313" key="3">
    <source>
        <dbReference type="EMBL" id="GAQ79155.1"/>
    </source>
</evidence>
<proteinExistence type="predicted"/>
<feature type="domain" description="D-alanyl-D-alanine carboxypeptidase-like core" evidence="2">
    <location>
        <begin position="288"/>
        <end position="416"/>
    </location>
</feature>
<dbReference type="InterPro" id="IPR003709">
    <property type="entry name" value="VanY-like_core_dom"/>
</dbReference>
<evidence type="ECO:0000256" key="1">
    <source>
        <dbReference type="SAM" id="MobiDB-lite"/>
    </source>
</evidence>
<dbReference type="InterPro" id="IPR009045">
    <property type="entry name" value="Zn_M74/Hedgehog-like"/>
</dbReference>